<organism evidence="16 17">
    <name type="scientific">Gadus morhua</name>
    <name type="common">Atlantic cod</name>
    <dbReference type="NCBI Taxonomy" id="8049"/>
    <lineage>
        <taxon>Eukaryota</taxon>
        <taxon>Metazoa</taxon>
        <taxon>Chordata</taxon>
        <taxon>Craniata</taxon>
        <taxon>Vertebrata</taxon>
        <taxon>Euteleostomi</taxon>
        <taxon>Actinopterygii</taxon>
        <taxon>Neopterygii</taxon>
        <taxon>Teleostei</taxon>
        <taxon>Neoteleostei</taxon>
        <taxon>Acanthomorphata</taxon>
        <taxon>Zeiogadaria</taxon>
        <taxon>Gadariae</taxon>
        <taxon>Gadiformes</taxon>
        <taxon>Gadoidei</taxon>
        <taxon>Gadidae</taxon>
        <taxon>Gadus</taxon>
    </lineage>
</organism>
<keyword evidence="7" id="KW-0064">Aspartyl protease</keyword>
<dbReference type="Gene3D" id="4.10.60.10">
    <property type="entry name" value="Zinc finger, CCHC-type"/>
    <property type="match status" value="1"/>
</dbReference>
<dbReference type="InterPro" id="IPR050951">
    <property type="entry name" value="Retrovirus_Pol_polyprotein"/>
</dbReference>
<dbReference type="InterPro" id="IPR043128">
    <property type="entry name" value="Rev_trsase/Diguanyl_cyclase"/>
</dbReference>
<dbReference type="InterPro" id="IPR001878">
    <property type="entry name" value="Znf_CCHC"/>
</dbReference>
<evidence type="ECO:0000256" key="10">
    <source>
        <dbReference type="ARBA" id="ARBA00023125"/>
    </source>
</evidence>
<dbReference type="FunFam" id="3.10.20.370:FF:000003">
    <property type="entry name" value="Transposon Tf2-6 polyprotein"/>
    <property type="match status" value="1"/>
</dbReference>
<dbReference type="PROSITE" id="PS50158">
    <property type="entry name" value="ZF_CCHC"/>
    <property type="match status" value="1"/>
</dbReference>
<feature type="domain" description="Peptidase A2" evidence="14">
    <location>
        <begin position="69"/>
        <end position="82"/>
    </location>
</feature>
<protein>
    <recommendedName>
        <fullName evidence="2">ribonuclease H</fullName>
        <ecNumber evidence="2">3.1.26.4</ecNumber>
    </recommendedName>
</protein>
<dbReference type="SUPFAM" id="SSF56672">
    <property type="entry name" value="DNA/RNA polymerases"/>
    <property type="match status" value="1"/>
</dbReference>
<dbReference type="GO" id="GO:0004523">
    <property type="term" value="F:RNA-DNA hybrid ribonuclease activity"/>
    <property type="evidence" value="ECO:0007669"/>
    <property type="project" value="UniProtKB-EC"/>
</dbReference>
<keyword evidence="10" id="KW-0238">DNA-binding</keyword>
<dbReference type="EC" id="3.1.26.4" evidence="2"/>
<dbReference type="Proteomes" id="UP000694546">
    <property type="component" value="Chromosome 8"/>
</dbReference>
<dbReference type="Ensembl" id="ENSGMOT00000035136.1">
    <property type="protein sequence ID" value="ENSGMOP00000045726.1"/>
    <property type="gene ID" value="ENSGMOG00000027708.1"/>
</dbReference>
<evidence type="ECO:0000256" key="9">
    <source>
        <dbReference type="ARBA" id="ARBA00022801"/>
    </source>
</evidence>
<keyword evidence="4" id="KW-0808">Transferase</keyword>
<evidence type="ECO:0000256" key="8">
    <source>
        <dbReference type="ARBA" id="ARBA00022759"/>
    </source>
</evidence>
<dbReference type="InterPro" id="IPR041577">
    <property type="entry name" value="RT_RNaseH_2"/>
</dbReference>
<keyword evidence="12" id="KW-0862">Zinc</keyword>
<dbReference type="Gene3D" id="2.40.70.10">
    <property type="entry name" value="Acid Proteases"/>
    <property type="match status" value="1"/>
</dbReference>
<evidence type="ECO:0000256" key="2">
    <source>
        <dbReference type="ARBA" id="ARBA00012180"/>
    </source>
</evidence>
<feature type="domain" description="CCHC-type" evidence="13">
    <location>
        <begin position="21"/>
        <end position="36"/>
    </location>
</feature>
<evidence type="ECO:0000259" key="13">
    <source>
        <dbReference type="PROSITE" id="PS50158"/>
    </source>
</evidence>
<dbReference type="GO" id="GO:0016779">
    <property type="term" value="F:nucleotidyltransferase activity"/>
    <property type="evidence" value="ECO:0007669"/>
    <property type="project" value="UniProtKB-KW"/>
</dbReference>
<dbReference type="FunFam" id="3.30.70.270:FF:000020">
    <property type="entry name" value="Transposon Tf2-6 polyprotein-like Protein"/>
    <property type="match status" value="1"/>
</dbReference>
<dbReference type="Pfam" id="PF00098">
    <property type="entry name" value="zf-CCHC"/>
    <property type="match status" value="1"/>
</dbReference>
<dbReference type="Pfam" id="PF17919">
    <property type="entry name" value="RT_RNaseH_2"/>
    <property type="match status" value="1"/>
</dbReference>
<dbReference type="InterPro" id="IPR043502">
    <property type="entry name" value="DNA/RNA_pol_sf"/>
</dbReference>
<dbReference type="GO" id="GO:0006508">
    <property type="term" value="P:proteolysis"/>
    <property type="evidence" value="ECO:0007669"/>
    <property type="project" value="UniProtKB-KW"/>
</dbReference>
<evidence type="ECO:0000256" key="4">
    <source>
        <dbReference type="ARBA" id="ARBA00022679"/>
    </source>
</evidence>
<reference evidence="16" key="2">
    <citation type="submission" date="2025-09" db="UniProtKB">
        <authorList>
            <consortium name="Ensembl"/>
        </authorList>
    </citation>
    <scope>IDENTIFICATION</scope>
</reference>
<dbReference type="CDD" id="cd01647">
    <property type="entry name" value="RT_LTR"/>
    <property type="match status" value="1"/>
</dbReference>
<dbReference type="GO" id="GO:0003677">
    <property type="term" value="F:DNA binding"/>
    <property type="evidence" value="ECO:0007669"/>
    <property type="project" value="UniProtKB-KW"/>
</dbReference>
<dbReference type="GeneTree" id="ENSGT00940000168677"/>
<sequence>MQLGRARLSPEERRRRQLEGRCYYCGETGHLVASCPTKKSLVVSHVTASSSTVRTLTKVQVKHHNDTELEALIDSGADESLMDWGLARKLGLKIELLERPVRASSLNGMDLFLITHISEPVHLHVNDHKELLRFYLFRSSSHFLVLGQSWLLNHNPHIDWRTGEIRGWGDSCTQTCLVPLSQDELVTEVNLFSTNPTLEAEFPDLNTVPPCYHHLGQVFSKTKALSLPPHRPSDCAIDLIPGSTIPKGRLYSVSGPEKEAMREYISASLKAGLIRPSSSPAGAGFFFVGKKDDSLRPCIDYSPLNDITIKNRYPLPLMSSVFDQLQQAKIFTKLDLRNAYHLVRIREGDEWKTAFNTPSGHYEYRVMPFVLTNAPAVFQPMINDVDKAILDRFVYVYIDDILIHSPDLDTHRNHVNQVLERLLANHLYVKAEKSLFHADTVSFLDFIVAPGSVQMDPAKVSAVSEWPTPDSRKKVQQFFGFANFYRWFVRGFSAIAAPLHALTSPQGQFRWCPEAEKAFSPLKRRFTSAPILTLPDPKRQFVVEVDASNEGIGAVLSQRSDQDGKVHPCAFLSRRLSKAERNYDVGNRELLAVKLALEEWRHWLEGADLPFIVWTEHRNLEYIRKAKRLNSRQARWALFSNRFSFSLSYRPGSRNVKPDALSRLFDPEPEAKEPETILPLTRVVGAVTWPIETEVKRANGGAPAPSGCPANVCLSPSSCAHR</sequence>
<dbReference type="GO" id="GO:0008270">
    <property type="term" value="F:zinc ion binding"/>
    <property type="evidence" value="ECO:0007669"/>
    <property type="project" value="UniProtKB-KW"/>
</dbReference>
<dbReference type="PANTHER" id="PTHR37984">
    <property type="entry name" value="PROTEIN CBG26694"/>
    <property type="match status" value="1"/>
</dbReference>
<evidence type="ECO:0000256" key="11">
    <source>
        <dbReference type="ARBA" id="ARBA00023268"/>
    </source>
</evidence>
<dbReference type="PROSITE" id="PS50175">
    <property type="entry name" value="ASP_PROT_RETROV"/>
    <property type="match status" value="1"/>
</dbReference>
<evidence type="ECO:0000256" key="5">
    <source>
        <dbReference type="ARBA" id="ARBA00022695"/>
    </source>
</evidence>
<dbReference type="Gene3D" id="3.10.10.10">
    <property type="entry name" value="HIV Type 1 Reverse Transcriptase, subunit A, domain 1"/>
    <property type="match status" value="1"/>
</dbReference>
<feature type="domain" description="Reverse transcriptase" evidence="15">
    <location>
        <begin position="269"/>
        <end position="448"/>
    </location>
</feature>
<dbReference type="InterPro" id="IPR036875">
    <property type="entry name" value="Znf_CCHC_sf"/>
</dbReference>
<keyword evidence="5" id="KW-0548">Nucleotidyltransferase</keyword>
<dbReference type="InterPro" id="IPR001995">
    <property type="entry name" value="Peptidase_A2_cat"/>
</dbReference>
<keyword evidence="6" id="KW-0540">Nuclease</keyword>
<comment type="similarity">
    <text evidence="1">Belongs to the beta type-B retroviral polymerase family. HERV class-II K(HML-2) pol subfamily.</text>
</comment>
<dbReference type="CDD" id="cd09274">
    <property type="entry name" value="RNase_HI_RT_Ty3"/>
    <property type="match status" value="1"/>
</dbReference>
<evidence type="ECO:0000256" key="3">
    <source>
        <dbReference type="ARBA" id="ARBA00022670"/>
    </source>
</evidence>
<reference evidence="16" key="1">
    <citation type="submission" date="2025-08" db="UniProtKB">
        <authorList>
            <consortium name="Ensembl"/>
        </authorList>
    </citation>
    <scope>IDENTIFICATION</scope>
</reference>
<name>A0A8C5BGT5_GADMO</name>
<dbReference type="GO" id="GO:0004190">
    <property type="term" value="F:aspartic-type endopeptidase activity"/>
    <property type="evidence" value="ECO:0007669"/>
    <property type="project" value="UniProtKB-KW"/>
</dbReference>
<evidence type="ECO:0000259" key="14">
    <source>
        <dbReference type="PROSITE" id="PS50175"/>
    </source>
</evidence>
<dbReference type="SUPFAM" id="SSF50630">
    <property type="entry name" value="Acid proteases"/>
    <property type="match status" value="1"/>
</dbReference>
<dbReference type="AlphaFoldDB" id="A0A8C5BGT5"/>
<evidence type="ECO:0000256" key="7">
    <source>
        <dbReference type="ARBA" id="ARBA00022750"/>
    </source>
</evidence>
<evidence type="ECO:0000259" key="15">
    <source>
        <dbReference type="PROSITE" id="PS50878"/>
    </source>
</evidence>
<dbReference type="PROSITE" id="PS50878">
    <property type="entry name" value="RT_POL"/>
    <property type="match status" value="1"/>
</dbReference>
<dbReference type="InterPro" id="IPR000477">
    <property type="entry name" value="RT_dom"/>
</dbReference>
<keyword evidence="9" id="KW-0378">Hydrolase</keyword>
<dbReference type="Pfam" id="PF00078">
    <property type="entry name" value="RVT_1"/>
    <property type="match status" value="1"/>
</dbReference>
<dbReference type="SMART" id="SM00343">
    <property type="entry name" value="ZnF_C2HC"/>
    <property type="match status" value="1"/>
</dbReference>
<proteinExistence type="inferred from homology"/>
<keyword evidence="8" id="KW-0255">Endonuclease</keyword>
<evidence type="ECO:0000256" key="12">
    <source>
        <dbReference type="PROSITE-ProRule" id="PRU00047"/>
    </source>
</evidence>
<evidence type="ECO:0000256" key="6">
    <source>
        <dbReference type="ARBA" id="ARBA00022722"/>
    </source>
</evidence>
<keyword evidence="12" id="KW-0863">Zinc-finger</keyword>
<evidence type="ECO:0000256" key="1">
    <source>
        <dbReference type="ARBA" id="ARBA00010879"/>
    </source>
</evidence>
<dbReference type="CDD" id="cd00303">
    <property type="entry name" value="retropepsin_like"/>
    <property type="match status" value="1"/>
</dbReference>
<evidence type="ECO:0000313" key="17">
    <source>
        <dbReference type="Proteomes" id="UP000694546"/>
    </source>
</evidence>
<accession>A0A8C5BGT5</accession>
<keyword evidence="3" id="KW-0645">Protease</keyword>
<keyword evidence="12" id="KW-0479">Metal-binding</keyword>
<keyword evidence="17" id="KW-1185">Reference proteome</keyword>
<keyword evidence="11" id="KW-0511">Multifunctional enzyme</keyword>
<dbReference type="PANTHER" id="PTHR37984:SF5">
    <property type="entry name" value="PROTEIN NYNRIN-LIKE"/>
    <property type="match status" value="1"/>
</dbReference>
<dbReference type="Gene3D" id="3.30.70.270">
    <property type="match status" value="2"/>
</dbReference>
<dbReference type="OMA" id="ILDELAX"/>
<dbReference type="SUPFAM" id="SSF57756">
    <property type="entry name" value="Retrovirus zinc finger-like domains"/>
    <property type="match status" value="1"/>
</dbReference>
<dbReference type="InterPro" id="IPR021109">
    <property type="entry name" value="Peptidase_aspartic_dom_sf"/>
</dbReference>
<evidence type="ECO:0000313" key="16">
    <source>
        <dbReference type="Ensembl" id="ENSGMOP00000045726.1"/>
    </source>
</evidence>